<name>A0A7S0KU38_MICPS</name>
<organism evidence="2">
    <name type="scientific">Micromonas pusilla</name>
    <name type="common">Picoplanktonic green alga</name>
    <name type="synonym">Chromulina pusilla</name>
    <dbReference type="NCBI Taxonomy" id="38833"/>
    <lineage>
        <taxon>Eukaryota</taxon>
        <taxon>Viridiplantae</taxon>
        <taxon>Chlorophyta</taxon>
        <taxon>Mamiellophyceae</taxon>
        <taxon>Mamiellales</taxon>
        <taxon>Mamiellaceae</taxon>
        <taxon>Micromonas</taxon>
    </lineage>
</organism>
<gene>
    <name evidence="2" type="ORF">MSP1404_LOCUS9508</name>
</gene>
<dbReference type="AlphaFoldDB" id="A0A7S0KU38"/>
<protein>
    <submittedName>
        <fullName evidence="2">Uncharacterized protein</fullName>
    </submittedName>
</protein>
<feature type="compositionally biased region" description="Low complexity" evidence="1">
    <location>
        <begin position="175"/>
        <end position="191"/>
    </location>
</feature>
<feature type="region of interest" description="Disordered" evidence="1">
    <location>
        <begin position="447"/>
        <end position="466"/>
    </location>
</feature>
<sequence>MGALVSRTRKRAKAYVLRPFKRRGYFLTKEEIRERNPTILDKIANGKYTEEAVEKMKLKRRDDFMALRREMLARVRDPAERADIAAKFFTSRKPPRRSRVNLPHEAWAPGAGTGAGAGAIGGGVSGAGVPAGMSQFARVVSVDDAPVGSLPDPRRVARGGRHRQTSAGGEDVTRGEPGSRPSSSGIRTRSSSIDRARGSSLYDYSYDDSSLHDYDDSILHDYDDSGLYDYDSSLYERTSSHGGWYASALGVDDSGRATSFESNTIIDDVGEPIPATLRRRTVEQDGVAVEYPRPAGLRRWDGYVAEEDGKIRRVLEEEQKRRAEHNREMRRIYKRRYGRWGRKPVQREAPEWTRNPEMDAPWRRPKNREGTKCTTREAVEGLAHELRSGTYGWWGAVELRKDAIVREENAIGAAEKTWGETSGAQAWRESKPPAGGLSTAVVAGHAGGISTSRGNGPGRAADGPVTNEGVSAALREDRAENGRWRAIRAEHREAQARARAERERIKAERAASRNSKRKAGV</sequence>
<evidence type="ECO:0000313" key="2">
    <source>
        <dbReference type="EMBL" id="CAD8592104.1"/>
    </source>
</evidence>
<reference evidence="2" key="1">
    <citation type="submission" date="2021-01" db="EMBL/GenBank/DDBJ databases">
        <authorList>
            <person name="Corre E."/>
            <person name="Pelletier E."/>
            <person name="Niang G."/>
            <person name="Scheremetjew M."/>
            <person name="Finn R."/>
            <person name="Kale V."/>
            <person name="Holt S."/>
            <person name="Cochrane G."/>
            <person name="Meng A."/>
            <person name="Brown T."/>
            <person name="Cohen L."/>
        </authorList>
    </citation>
    <scope>NUCLEOTIDE SEQUENCE</scope>
    <source>
        <strain evidence="2">CCMP494</strain>
    </source>
</reference>
<dbReference type="EMBL" id="HBEV01012221">
    <property type="protein sequence ID" value="CAD8592104.1"/>
    <property type="molecule type" value="Transcribed_RNA"/>
</dbReference>
<evidence type="ECO:0000256" key="1">
    <source>
        <dbReference type="SAM" id="MobiDB-lite"/>
    </source>
</evidence>
<feature type="region of interest" description="Disordered" evidence="1">
    <location>
        <begin position="144"/>
        <end position="193"/>
    </location>
</feature>
<feature type="compositionally biased region" description="Basic and acidic residues" evidence="1">
    <location>
        <begin position="491"/>
        <end position="511"/>
    </location>
</feature>
<proteinExistence type="predicted"/>
<accession>A0A7S0KU38</accession>
<feature type="region of interest" description="Disordered" evidence="1">
    <location>
        <begin position="491"/>
        <end position="521"/>
    </location>
</feature>